<dbReference type="FunFam" id="1.10.510.10:FF:000129">
    <property type="entry name" value="cysteine-rich receptor-like protein kinase 10"/>
    <property type="match status" value="1"/>
</dbReference>
<keyword evidence="2" id="KW-0723">Serine/threonine-protein kinase</keyword>
<dbReference type="PROSITE" id="PS00108">
    <property type="entry name" value="PROTEIN_KINASE_ST"/>
    <property type="match status" value="1"/>
</dbReference>
<evidence type="ECO:0000256" key="4">
    <source>
        <dbReference type="ARBA" id="ARBA00022679"/>
    </source>
</evidence>
<evidence type="ECO:0000256" key="6">
    <source>
        <dbReference type="ARBA" id="ARBA00022729"/>
    </source>
</evidence>
<feature type="domain" description="Gnk2-homologous" evidence="18">
    <location>
        <begin position="30"/>
        <end position="134"/>
    </location>
</feature>
<dbReference type="Gene3D" id="3.30.430.20">
    <property type="entry name" value="Gnk2 domain, C-X8-C-X2-C motif"/>
    <property type="match status" value="2"/>
</dbReference>
<evidence type="ECO:0000256" key="9">
    <source>
        <dbReference type="ARBA" id="ARBA00022777"/>
    </source>
</evidence>
<name>A0ABC8WFY1_9POAL</name>
<dbReference type="FunFam" id="3.30.200.20:FF:000142">
    <property type="entry name" value="Cysteine-rich receptor-like protein kinase 10"/>
    <property type="match status" value="1"/>
</dbReference>
<proteinExistence type="predicted"/>
<keyword evidence="5 15" id="KW-0812">Transmembrane</keyword>
<evidence type="ECO:0000256" key="1">
    <source>
        <dbReference type="ARBA" id="ARBA00004167"/>
    </source>
</evidence>
<comment type="subcellular location">
    <subcellularLocation>
        <location evidence="1">Membrane</location>
        <topology evidence="1">Single-pass membrane protein</topology>
    </subcellularLocation>
</comment>
<dbReference type="SMART" id="SM00220">
    <property type="entry name" value="S_TKc"/>
    <property type="match status" value="1"/>
</dbReference>
<evidence type="ECO:0000256" key="10">
    <source>
        <dbReference type="ARBA" id="ARBA00022840"/>
    </source>
</evidence>
<evidence type="ECO:0000256" key="11">
    <source>
        <dbReference type="ARBA" id="ARBA00022989"/>
    </source>
</evidence>
<dbReference type="PANTHER" id="PTHR27002">
    <property type="entry name" value="RECEPTOR-LIKE SERINE/THREONINE-PROTEIN KINASE SD1-8"/>
    <property type="match status" value="1"/>
</dbReference>
<evidence type="ECO:0000256" key="13">
    <source>
        <dbReference type="ARBA" id="ARBA00023180"/>
    </source>
</evidence>
<evidence type="ECO:0000256" key="2">
    <source>
        <dbReference type="ARBA" id="ARBA00022527"/>
    </source>
</evidence>
<feature type="domain" description="Protein kinase" evidence="17">
    <location>
        <begin position="347"/>
        <end position="615"/>
    </location>
</feature>
<keyword evidence="13" id="KW-0325">Glycoprotein</keyword>
<reference evidence="19" key="1">
    <citation type="submission" date="2024-10" db="EMBL/GenBank/DDBJ databases">
        <authorList>
            <person name="Ryan C."/>
        </authorList>
    </citation>
    <scope>NUCLEOTIDE SEQUENCE [LARGE SCALE GENOMIC DNA]</scope>
</reference>
<evidence type="ECO:0000256" key="12">
    <source>
        <dbReference type="ARBA" id="ARBA00023136"/>
    </source>
</evidence>
<evidence type="ECO:0000256" key="5">
    <source>
        <dbReference type="ARBA" id="ARBA00022692"/>
    </source>
</evidence>
<dbReference type="Gene3D" id="1.10.510.10">
    <property type="entry name" value="Transferase(Phosphotransferase) domain 1"/>
    <property type="match status" value="1"/>
</dbReference>
<feature type="domain" description="Gnk2-homologous" evidence="18">
    <location>
        <begin position="141"/>
        <end position="248"/>
    </location>
</feature>
<keyword evidence="8" id="KW-0547">Nucleotide-binding</keyword>
<dbReference type="AlphaFoldDB" id="A0ABC8WFY1"/>
<dbReference type="InterPro" id="IPR038408">
    <property type="entry name" value="GNK2_sf"/>
</dbReference>
<dbReference type="InterPro" id="IPR008271">
    <property type="entry name" value="Ser/Thr_kinase_AS"/>
</dbReference>
<dbReference type="Pfam" id="PF00069">
    <property type="entry name" value="Pkinase"/>
    <property type="match status" value="1"/>
</dbReference>
<evidence type="ECO:0000313" key="20">
    <source>
        <dbReference type="Proteomes" id="UP001497457"/>
    </source>
</evidence>
<keyword evidence="10" id="KW-0067">ATP-binding</keyword>
<evidence type="ECO:0000256" key="3">
    <source>
        <dbReference type="ARBA" id="ARBA00022553"/>
    </source>
</evidence>
<keyword evidence="11 15" id="KW-1133">Transmembrane helix</keyword>
<evidence type="ECO:0000256" key="15">
    <source>
        <dbReference type="SAM" id="Phobius"/>
    </source>
</evidence>
<dbReference type="Gene3D" id="3.30.200.20">
    <property type="entry name" value="Phosphorylase Kinase, domain 1"/>
    <property type="match status" value="1"/>
</dbReference>
<dbReference type="PROSITE" id="PS51473">
    <property type="entry name" value="GNK2"/>
    <property type="match status" value="2"/>
</dbReference>
<evidence type="ECO:0000256" key="16">
    <source>
        <dbReference type="SAM" id="SignalP"/>
    </source>
</evidence>
<dbReference type="GO" id="GO:0016020">
    <property type="term" value="C:membrane"/>
    <property type="evidence" value="ECO:0007669"/>
    <property type="project" value="UniProtKB-SubCell"/>
</dbReference>
<keyword evidence="6 16" id="KW-0732">Signal</keyword>
<evidence type="ECO:0000256" key="14">
    <source>
        <dbReference type="SAM" id="MobiDB-lite"/>
    </source>
</evidence>
<protein>
    <submittedName>
        <fullName evidence="19">Uncharacterized protein</fullName>
    </submittedName>
</protein>
<keyword evidence="7" id="KW-0677">Repeat</keyword>
<accession>A0ABC8WFY1</accession>
<dbReference type="PROSITE" id="PS50011">
    <property type="entry name" value="PROTEIN_KINASE_DOM"/>
    <property type="match status" value="1"/>
</dbReference>
<dbReference type="FunFam" id="3.30.430.20:FF:000002">
    <property type="entry name" value="Cysteine-rich receptor-like protein kinase 10"/>
    <property type="match status" value="1"/>
</dbReference>
<evidence type="ECO:0000256" key="7">
    <source>
        <dbReference type="ARBA" id="ARBA00022737"/>
    </source>
</evidence>
<dbReference type="InterPro" id="IPR011009">
    <property type="entry name" value="Kinase-like_dom_sf"/>
</dbReference>
<dbReference type="GO" id="GO:0006950">
    <property type="term" value="P:response to stress"/>
    <property type="evidence" value="ECO:0007669"/>
    <property type="project" value="UniProtKB-ARBA"/>
</dbReference>
<feature type="region of interest" description="Disordered" evidence="14">
    <location>
        <begin position="626"/>
        <end position="654"/>
    </location>
</feature>
<evidence type="ECO:0000259" key="18">
    <source>
        <dbReference type="PROSITE" id="PS51473"/>
    </source>
</evidence>
<dbReference type="Proteomes" id="UP001497457">
    <property type="component" value="Chromosome 12b"/>
</dbReference>
<gene>
    <name evidence="19" type="ORF">URODEC1_LOCUS13340</name>
</gene>
<evidence type="ECO:0000313" key="19">
    <source>
        <dbReference type="EMBL" id="CAL4908848.1"/>
    </source>
</evidence>
<dbReference type="Pfam" id="PF01657">
    <property type="entry name" value="Stress-antifung"/>
    <property type="match status" value="2"/>
</dbReference>
<dbReference type="SUPFAM" id="SSF56112">
    <property type="entry name" value="Protein kinase-like (PK-like)"/>
    <property type="match status" value="1"/>
</dbReference>
<organism evidence="19 20">
    <name type="scientific">Urochloa decumbens</name>
    <dbReference type="NCBI Taxonomy" id="240449"/>
    <lineage>
        <taxon>Eukaryota</taxon>
        <taxon>Viridiplantae</taxon>
        <taxon>Streptophyta</taxon>
        <taxon>Embryophyta</taxon>
        <taxon>Tracheophyta</taxon>
        <taxon>Spermatophyta</taxon>
        <taxon>Magnoliopsida</taxon>
        <taxon>Liliopsida</taxon>
        <taxon>Poales</taxon>
        <taxon>Poaceae</taxon>
        <taxon>PACMAD clade</taxon>
        <taxon>Panicoideae</taxon>
        <taxon>Panicodae</taxon>
        <taxon>Paniceae</taxon>
        <taxon>Melinidinae</taxon>
        <taxon>Urochloa</taxon>
    </lineage>
</organism>
<keyword evidence="9" id="KW-0418">Kinase</keyword>
<dbReference type="EMBL" id="OZ075122">
    <property type="protein sequence ID" value="CAL4908848.1"/>
    <property type="molecule type" value="Genomic_DNA"/>
</dbReference>
<dbReference type="CDD" id="cd14066">
    <property type="entry name" value="STKc_IRAK"/>
    <property type="match status" value="1"/>
</dbReference>
<evidence type="ECO:0000259" key="17">
    <source>
        <dbReference type="PROSITE" id="PS50011"/>
    </source>
</evidence>
<dbReference type="GO" id="GO:0004674">
    <property type="term" value="F:protein serine/threonine kinase activity"/>
    <property type="evidence" value="ECO:0007669"/>
    <property type="project" value="UniProtKB-KW"/>
</dbReference>
<feature type="transmembrane region" description="Helical" evidence="15">
    <location>
        <begin position="285"/>
        <end position="307"/>
    </location>
</feature>
<dbReference type="GO" id="GO:0005524">
    <property type="term" value="F:ATP binding"/>
    <property type="evidence" value="ECO:0007669"/>
    <property type="project" value="UniProtKB-KW"/>
</dbReference>
<feature type="chain" id="PRO_5044811535" evidence="16">
    <location>
        <begin position="25"/>
        <end position="654"/>
    </location>
</feature>
<sequence>MRSLLLLIPLCASSLLLLTATTNADNLTFYMHSNCPAENLNYTGGSAFQANLDAILSSLPAAAAAASSGFAENVSGAAPNKAYGVAQCRGDISASDCRACLNDAAHEVAGKCQGQKSAELLYEGCRLRYSNTNFSGELDTSTPWYMCDPDSNATQPQQFNTLLGELMGNLSEEAYGSPRMFAADSIKYTPFETIYGMVQCTRDLSPDDCHYCLVNAVGKIQTFQNCSGKQTVRIFNWSCSIRFELTPFFSAEADDNPVPGTAASDPGWSRYTGSSPRGPGISATALVSIIPVAITLLLLLLVAVYICNKNRKTNKLQIEGHGADEEMKNSDPLQYDLSTLRAATNNFSEENKLGRGGFGPVYKGTIQNGQEIAVKRLSTISQQGLVEMKNEIVLVAKLQHKNLVRLLGFCIEEEEKLLVYEFLSNKSLNKVLFDPAREQKLSWGQRYKIIKGISRGLLYLHEDSRLTIIHRDLKPGNILLDSDMNPKISDFGLAKLFKIESSVANTRHIAGTYGYMAPEYASRGMFSTKSDVFSYGVLVLEVVTGRPASEDLLSLVRRHWSLGSVTQLVDGYPAEEPDKQDMLRCIHIGLLCVQEDPQLRLRMASVLLMLENRIVTMSAPTKPAFVIPGPGEGPRAAAKEPSINEASVSDLEPR</sequence>
<dbReference type="PANTHER" id="PTHR27002:SF1050">
    <property type="entry name" value="CYSTEINE-RICH RECEPTOR-LIKE PROTEIN KINASE 5"/>
    <property type="match status" value="1"/>
</dbReference>
<feature type="signal peptide" evidence="16">
    <location>
        <begin position="1"/>
        <end position="24"/>
    </location>
</feature>
<dbReference type="InterPro" id="IPR002902">
    <property type="entry name" value="GNK2"/>
</dbReference>
<keyword evidence="3" id="KW-0597">Phosphoprotein</keyword>
<keyword evidence="12 15" id="KW-0472">Membrane</keyword>
<dbReference type="InterPro" id="IPR000719">
    <property type="entry name" value="Prot_kinase_dom"/>
</dbReference>
<evidence type="ECO:0000256" key="8">
    <source>
        <dbReference type="ARBA" id="ARBA00022741"/>
    </source>
</evidence>
<keyword evidence="4" id="KW-0808">Transferase</keyword>
<keyword evidence="20" id="KW-1185">Reference proteome</keyword>
<dbReference type="CDD" id="cd23509">
    <property type="entry name" value="Gnk2-like"/>
    <property type="match status" value="2"/>
</dbReference>